<dbReference type="VEuPathDB" id="CryptoDB:Cvel_7321"/>
<feature type="region of interest" description="Disordered" evidence="1">
    <location>
        <begin position="66"/>
        <end position="168"/>
    </location>
</feature>
<accession>A0A0G4HLA3</accession>
<reference evidence="2" key="1">
    <citation type="submission" date="2014-11" db="EMBL/GenBank/DDBJ databases">
        <authorList>
            <person name="Otto D Thomas"/>
            <person name="Naeem Raeece"/>
        </authorList>
    </citation>
    <scope>NUCLEOTIDE SEQUENCE</scope>
</reference>
<organism evidence="2">
    <name type="scientific">Chromera velia CCMP2878</name>
    <dbReference type="NCBI Taxonomy" id="1169474"/>
    <lineage>
        <taxon>Eukaryota</taxon>
        <taxon>Sar</taxon>
        <taxon>Alveolata</taxon>
        <taxon>Colpodellida</taxon>
        <taxon>Chromeraceae</taxon>
        <taxon>Chromera</taxon>
    </lineage>
</organism>
<gene>
    <name evidence="2" type="ORF">Cvel_7321</name>
</gene>
<sequence length="413" mass="45475">MTSALLFFRPLAVALVIYCCTSVRAALLFPRSRLTSRLSGALSLRGGAATPPSDLSDEVFVSAAATDSGTETGFEGDGESPGGEKDEWDDLFAEDEEEPVPPPPAQKPVPITQGGPLPMLPPPPPREEAEEAVSPSPSLSSQGDGESLFDQEQQEEHPPTPRRTVSEERKRALLSWLSSQMMEFSARAAYLARNLDILHEDIAVLYAPKSKSGGPQRRRERIDWEIALSSEEDPKSCLMYVEAEDGWKVVGPRGTGKWVTFRALNSMRRKEPDKVKDLWFGQYIIDFDSLIEHASTPTLMVSSLLDSRAGVRTLLAAGLLSGGVAMAPSLWGLLLRLALSGPVWRSWNLWSRSLSTPAPFKVMTAAYVYWKAQAAFRFLEERVVDRLVALESRMLERDLPVSKGGAEEEDESE</sequence>
<protein>
    <submittedName>
        <fullName evidence="2">Uncharacterized protein</fullName>
    </submittedName>
</protein>
<evidence type="ECO:0000313" key="2">
    <source>
        <dbReference type="EMBL" id="CEM44874.1"/>
    </source>
</evidence>
<feature type="compositionally biased region" description="Low complexity" evidence="1">
    <location>
        <begin position="132"/>
        <end position="141"/>
    </location>
</feature>
<dbReference type="EMBL" id="CDMZ01003039">
    <property type="protein sequence ID" value="CEM44874.1"/>
    <property type="molecule type" value="Genomic_DNA"/>
</dbReference>
<dbReference type="AlphaFoldDB" id="A0A0G4HLA3"/>
<feature type="compositionally biased region" description="Basic and acidic residues" evidence="1">
    <location>
        <begin position="154"/>
        <end position="168"/>
    </location>
</feature>
<proteinExistence type="predicted"/>
<feature type="compositionally biased region" description="Acidic residues" evidence="1">
    <location>
        <begin position="86"/>
        <end position="99"/>
    </location>
</feature>
<evidence type="ECO:0000256" key="1">
    <source>
        <dbReference type="SAM" id="MobiDB-lite"/>
    </source>
</evidence>
<name>A0A0G4HLA3_9ALVE</name>